<evidence type="ECO:0000256" key="11">
    <source>
        <dbReference type="ARBA" id="ARBA00023303"/>
    </source>
</evidence>
<dbReference type="Pfam" id="PF00520">
    <property type="entry name" value="Ion_trans"/>
    <property type="match status" value="1"/>
</dbReference>
<keyword evidence="15" id="KW-1185">Reference proteome</keyword>
<name>A0ABW5R9M7_9BACL</name>
<proteinExistence type="predicted"/>
<feature type="transmembrane region" description="Helical" evidence="12">
    <location>
        <begin position="33"/>
        <end position="54"/>
    </location>
</feature>
<evidence type="ECO:0000256" key="9">
    <source>
        <dbReference type="ARBA" id="ARBA00023065"/>
    </source>
</evidence>
<evidence type="ECO:0000313" key="14">
    <source>
        <dbReference type="EMBL" id="MFD2671755.1"/>
    </source>
</evidence>
<evidence type="ECO:0000256" key="2">
    <source>
        <dbReference type="ARBA" id="ARBA00022448"/>
    </source>
</evidence>
<keyword evidence="6" id="KW-0851">Voltage-gated channel</keyword>
<evidence type="ECO:0000256" key="3">
    <source>
        <dbReference type="ARBA" id="ARBA00022538"/>
    </source>
</evidence>
<accession>A0ABW5R9M7</accession>
<gene>
    <name evidence="14" type="ORF">ACFSUC_09065</name>
</gene>
<evidence type="ECO:0000256" key="7">
    <source>
        <dbReference type="ARBA" id="ARBA00022958"/>
    </source>
</evidence>
<comment type="subcellular location">
    <subcellularLocation>
        <location evidence="1">Membrane</location>
        <topology evidence="1">Multi-pass membrane protein</topology>
    </subcellularLocation>
</comment>
<dbReference type="PANTHER" id="PTHR11537">
    <property type="entry name" value="VOLTAGE-GATED POTASSIUM CHANNEL"/>
    <property type="match status" value="1"/>
</dbReference>
<dbReference type="Proteomes" id="UP001597497">
    <property type="component" value="Unassembled WGS sequence"/>
</dbReference>
<dbReference type="Gene3D" id="1.20.5.110">
    <property type="match status" value="1"/>
</dbReference>
<dbReference type="GO" id="GO:0034220">
    <property type="term" value="P:monoatomic ion transmembrane transport"/>
    <property type="evidence" value="ECO:0007669"/>
    <property type="project" value="UniProtKB-KW"/>
</dbReference>
<evidence type="ECO:0000256" key="1">
    <source>
        <dbReference type="ARBA" id="ARBA00004141"/>
    </source>
</evidence>
<keyword evidence="10 12" id="KW-0472">Membrane</keyword>
<evidence type="ECO:0000256" key="5">
    <source>
        <dbReference type="ARBA" id="ARBA00022826"/>
    </source>
</evidence>
<keyword evidence="7" id="KW-0630">Potassium</keyword>
<evidence type="ECO:0000256" key="8">
    <source>
        <dbReference type="ARBA" id="ARBA00022989"/>
    </source>
</evidence>
<dbReference type="Gene3D" id="1.10.287.70">
    <property type="match status" value="1"/>
</dbReference>
<keyword evidence="5" id="KW-0631">Potassium channel</keyword>
<evidence type="ECO:0000256" key="4">
    <source>
        <dbReference type="ARBA" id="ARBA00022692"/>
    </source>
</evidence>
<dbReference type="SUPFAM" id="SSF81324">
    <property type="entry name" value="Voltage-gated potassium channels"/>
    <property type="match status" value="1"/>
</dbReference>
<reference evidence="15" key="1">
    <citation type="journal article" date="2019" name="Int. J. Syst. Evol. Microbiol.">
        <title>The Global Catalogue of Microorganisms (GCM) 10K type strain sequencing project: providing services to taxonomists for standard genome sequencing and annotation.</title>
        <authorList>
            <consortium name="The Broad Institute Genomics Platform"/>
            <consortium name="The Broad Institute Genome Sequencing Center for Infectious Disease"/>
            <person name="Wu L."/>
            <person name="Ma J."/>
        </authorList>
    </citation>
    <scope>NUCLEOTIDE SEQUENCE [LARGE SCALE GENOMIC DNA]</scope>
    <source>
        <strain evidence="15">KCTC 33676</strain>
    </source>
</reference>
<feature type="transmembrane region" description="Helical" evidence="12">
    <location>
        <begin position="7"/>
        <end position="27"/>
    </location>
</feature>
<dbReference type="InterPro" id="IPR005821">
    <property type="entry name" value="Ion_trans_dom"/>
</dbReference>
<comment type="caution">
    <text evidence="14">The sequence shown here is derived from an EMBL/GenBank/DDBJ whole genome shotgun (WGS) entry which is preliminary data.</text>
</comment>
<feature type="transmembrane region" description="Helical" evidence="12">
    <location>
        <begin position="172"/>
        <end position="197"/>
    </location>
</feature>
<organism evidence="14 15">
    <name type="scientific">Marinicrinis sediminis</name>
    <dbReference type="NCBI Taxonomy" id="1652465"/>
    <lineage>
        <taxon>Bacteria</taxon>
        <taxon>Bacillati</taxon>
        <taxon>Bacillota</taxon>
        <taxon>Bacilli</taxon>
        <taxon>Bacillales</taxon>
        <taxon>Paenibacillaceae</taxon>
    </lineage>
</organism>
<feature type="domain" description="Ion transport" evidence="13">
    <location>
        <begin position="9"/>
        <end position="202"/>
    </location>
</feature>
<feature type="transmembrane region" description="Helical" evidence="12">
    <location>
        <begin position="116"/>
        <end position="136"/>
    </location>
</feature>
<dbReference type="EMBL" id="JBHUMM010000014">
    <property type="protein sequence ID" value="MFD2671755.1"/>
    <property type="molecule type" value="Genomic_DNA"/>
</dbReference>
<keyword evidence="11 14" id="KW-0407">Ion channel</keyword>
<dbReference type="Gene3D" id="1.20.120.350">
    <property type="entry name" value="Voltage-gated potassium channels. Chain C"/>
    <property type="match status" value="1"/>
</dbReference>
<keyword evidence="8 12" id="KW-1133">Transmembrane helix</keyword>
<dbReference type="PANTHER" id="PTHR11537:SF254">
    <property type="entry name" value="POTASSIUM VOLTAGE-GATED CHANNEL PROTEIN SHAB"/>
    <property type="match status" value="1"/>
</dbReference>
<evidence type="ECO:0000313" key="15">
    <source>
        <dbReference type="Proteomes" id="UP001597497"/>
    </source>
</evidence>
<evidence type="ECO:0000256" key="12">
    <source>
        <dbReference type="SAM" id="Phobius"/>
    </source>
</evidence>
<sequence length="248" mass="28610">MNKAPIKLIYEIFMLLLAILSVSLLWADTSNRVYALIDWSVWFIFFMDVLIRFIRADSKWQYIRSNPLDIIAAIPLDALFRFARIARLIRLLRAFALASRMIDFKQFFIIFNQNGLNRVVSVAIVMLFLASIPIYFIEPHIKSYGDALWWSVVTTTTVGYGDISPVTVPGRVIATFLMVFGIGMIGMITGSITTYFLKAHERMEPDIEFIQNQLSRYDHLTPQEIDTLIVMLEKRKDNLAEKKEQPSS</sequence>
<keyword evidence="9" id="KW-0406">Ion transport</keyword>
<evidence type="ECO:0000256" key="6">
    <source>
        <dbReference type="ARBA" id="ARBA00022882"/>
    </source>
</evidence>
<evidence type="ECO:0000259" key="13">
    <source>
        <dbReference type="Pfam" id="PF00520"/>
    </source>
</evidence>
<protein>
    <submittedName>
        <fullName evidence="14">Potassium channel family protein</fullName>
    </submittedName>
</protein>
<dbReference type="RefSeq" id="WP_379929228.1">
    <property type="nucleotide sequence ID" value="NZ_JBHUMM010000014.1"/>
</dbReference>
<evidence type="ECO:0000256" key="10">
    <source>
        <dbReference type="ARBA" id="ARBA00023136"/>
    </source>
</evidence>
<dbReference type="InterPro" id="IPR027359">
    <property type="entry name" value="Volt_channel_dom_sf"/>
</dbReference>
<dbReference type="InterPro" id="IPR028325">
    <property type="entry name" value="VG_K_chnl"/>
</dbReference>
<keyword evidence="2" id="KW-0813">Transport</keyword>
<keyword evidence="4 12" id="KW-0812">Transmembrane</keyword>
<keyword evidence="3" id="KW-0633">Potassium transport</keyword>